<dbReference type="EMBL" id="BOMI01000033">
    <property type="protein sequence ID" value="GID73309.1"/>
    <property type="molecule type" value="Genomic_DNA"/>
</dbReference>
<organism evidence="1 2">
    <name type="scientific">Paractinoplanes deccanensis</name>
    <dbReference type="NCBI Taxonomy" id="113561"/>
    <lineage>
        <taxon>Bacteria</taxon>
        <taxon>Bacillati</taxon>
        <taxon>Actinomycetota</taxon>
        <taxon>Actinomycetes</taxon>
        <taxon>Micromonosporales</taxon>
        <taxon>Micromonosporaceae</taxon>
        <taxon>Paractinoplanes</taxon>
    </lineage>
</organism>
<reference evidence="1 2" key="1">
    <citation type="submission" date="2021-01" db="EMBL/GenBank/DDBJ databases">
        <title>Whole genome shotgun sequence of Actinoplanes deccanensis NBRC 13994.</title>
        <authorList>
            <person name="Komaki H."/>
            <person name="Tamura T."/>
        </authorList>
    </citation>
    <scope>NUCLEOTIDE SEQUENCE [LARGE SCALE GENOMIC DNA]</scope>
    <source>
        <strain evidence="1 2">NBRC 13994</strain>
    </source>
</reference>
<proteinExistence type="predicted"/>
<evidence type="ECO:0000313" key="1">
    <source>
        <dbReference type="EMBL" id="GID73309.1"/>
    </source>
</evidence>
<keyword evidence="2" id="KW-1185">Reference proteome</keyword>
<sequence>MVNVLDTIDRATDGLCPCGAEPREGSAYCSYDCEPTHLRCDTDTSTHGPYAGAYRCSPDGLDDPWADVTDTWLLAARDAQVQRST</sequence>
<dbReference type="RefSeq" id="WP_203761234.1">
    <property type="nucleotide sequence ID" value="NZ_BAAABO010000029.1"/>
</dbReference>
<comment type="caution">
    <text evidence="1">The sequence shown here is derived from an EMBL/GenBank/DDBJ whole genome shotgun (WGS) entry which is preliminary data.</text>
</comment>
<gene>
    <name evidence="1" type="ORF">Ade02nite_19500</name>
</gene>
<name>A0ABQ3XZY5_9ACTN</name>
<evidence type="ECO:0000313" key="2">
    <source>
        <dbReference type="Proteomes" id="UP000609879"/>
    </source>
</evidence>
<dbReference type="Proteomes" id="UP000609879">
    <property type="component" value="Unassembled WGS sequence"/>
</dbReference>
<accession>A0ABQ3XZY5</accession>
<protein>
    <submittedName>
        <fullName evidence="1">Uncharacterized protein</fullName>
    </submittedName>
</protein>